<dbReference type="GO" id="GO:0016020">
    <property type="term" value="C:membrane"/>
    <property type="evidence" value="ECO:0007669"/>
    <property type="project" value="GOC"/>
</dbReference>
<dbReference type="GO" id="GO:0046872">
    <property type="term" value="F:metal ion binding"/>
    <property type="evidence" value="ECO:0007669"/>
    <property type="project" value="UniProtKB-KW"/>
</dbReference>
<organism evidence="13 14">
    <name type="scientific">Bartonella apis</name>
    <dbReference type="NCBI Taxonomy" id="1686310"/>
    <lineage>
        <taxon>Bacteria</taxon>
        <taxon>Pseudomonadati</taxon>
        <taxon>Pseudomonadota</taxon>
        <taxon>Alphaproteobacteria</taxon>
        <taxon>Hyphomicrobiales</taxon>
        <taxon>Bartonellaceae</taxon>
        <taxon>Bartonella</taxon>
    </lineage>
</organism>
<sequence>MVGKHKNSHLDPHYQSTLVKSVTLSGHGVHSGLASTVTIHPAEVGEGIVFIRSTPTGEKKKFRAISAETGATERSTSLGTGAVRVETIEHLMAAISAYNLDNLHIEVSQNELPILDGGSWSYCEAFDEAGVVNQKAKRKFIVIKKTVRVESATGFAEIEPFEGRRFDVSIEFPTPIIGKSTFVFDCEPEKFKEEISKARTFGFLKDVETLWAAGMALGSSLENSIVIDADDKVINPGGTYYENEFVRHKLLDAIGDTALTGSPFIGLFRSFRGGHSLNAKLVKALLQDTSAFETKEF</sequence>
<dbReference type="OrthoDB" id="9802746at2"/>
<comment type="catalytic activity">
    <reaction evidence="11 12">
        <text>a UDP-3-O-[(3R)-3-hydroxyacyl]-N-acetyl-alpha-D-glucosamine + H2O = a UDP-3-O-[(3R)-3-hydroxyacyl]-alpha-D-glucosamine + acetate</text>
        <dbReference type="Rhea" id="RHEA:67816"/>
        <dbReference type="ChEBI" id="CHEBI:15377"/>
        <dbReference type="ChEBI" id="CHEBI:30089"/>
        <dbReference type="ChEBI" id="CHEBI:137740"/>
        <dbReference type="ChEBI" id="CHEBI:173225"/>
        <dbReference type="EC" id="3.5.1.108"/>
    </reaction>
</comment>
<keyword evidence="9 12" id="KW-0862">Zinc</keyword>
<feature type="binding site" evidence="12">
    <location>
        <position position="252"/>
    </location>
    <ligand>
        <name>Zn(2+)</name>
        <dbReference type="ChEBI" id="CHEBI:29105"/>
    </ligand>
</feature>
<feature type="binding site" evidence="12">
    <location>
        <position position="248"/>
    </location>
    <ligand>
        <name>Zn(2+)</name>
        <dbReference type="ChEBI" id="CHEBI:29105"/>
    </ligand>
</feature>
<evidence type="ECO:0000256" key="6">
    <source>
        <dbReference type="ARBA" id="ARBA00022556"/>
    </source>
</evidence>
<evidence type="ECO:0000256" key="8">
    <source>
        <dbReference type="ARBA" id="ARBA00022801"/>
    </source>
</evidence>
<accession>A0A1R0F9K0</accession>
<evidence type="ECO:0000256" key="1">
    <source>
        <dbReference type="ARBA" id="ARBA00001947"/>
    </source>
</evidence>
<name>A0A1R0F9K0_9HYPH</name>
<dbReference type="GO" id="GO:0103117">
    <property type="term" value="F:UDP-3-O-acyl-N-acetylglucosamine deacetylase activity"/>
    <property type="evidence" value="ECO:0007669"/>
    <property type="project" value="UniProtKB-UniRule"/>
</dbReference>
<dbReference type="SUPFAM" id="SSF54211">
    <property type="entry name" value="Ribosomal protein S5 domain 2-like"/>
    <property type="match status" value="2"/>
</dbReference>
<dbReference type="EMBL" id="LXYT01000001">
    <property type="protein sequence ID" value="OLY43630.1"/>
    <property type="molecule type" value="Genomic_DNA"/>
</dbReference>
<dbReference type="AlphaFoldDB" id="A0A1R0F9K0"/>
<keyword evidence="5 12" id="KW-0444">Lipid biosynthesis</keyword>
<comment type="caution">
    <text evidence="13">The sequence shown here is derived from an EMBL/GenBank/DDBJ whole genome shotgun (WGS) entry which is preliminary data.</text>
</comment>
<proteinExistence type="inferred from homology"/>
<dbReference type="InterPro" id="IPR020568">
    <property type="entry name" value="Ribosomal_Su5_D2-typ_SF"/>
</dbReference>
<keyword evidence="6 12" id="KW-0441">Lipid A biosynthesis</keyword>
<feature type="active site" description="Proton donor" evidence="12">
    <location>
        <position position="275"/>
    </location>
</feature>
<evidence type="ECO:0000256" key="5">
    <source>
        <dbReference type="ARBA" id="ARBA00022516"/>
    </source>
</evidence>
<evidence type="ECO:0000256" key="11">
    <source>
        <dbReference type="ARBA" id="ARBA00024535"/>
    </source>
</evidence>
<dbReference type="Gene3D" id="3.30.1700.10">
    <property type="entry name" value="lpxc deacetylase, domain 2"/>
    <property type="match status" value="1"/>
</dbReference>
<dbReference type="NCBIfam" id="TIGR00325">
    <property type="entry name" value="lpxC"/>
    <property type="match status" value="1"/>
</dbReference>
<dbReference type="EC" id="3.5.1.108" evidence="4 12"/>
<comment type="pathway">
    <text evidence="3 12">Glycolipid biosynthesis; lipid IV(A) biosynthesis; lipid IV(A) from (3R)-3-hydroxytetradecanoyl-[acyl-carrier-protein] and UDP-N-acetyl-alpha-D-glucosamine: step 2/6.</text>
</comment>
<dbReference type="InterPro" id="IPR011334">
    <property type="entry name" value="UDP-acyl_GlcNac_deAcase_C"/>
</dbReference>
<keyword evidence="8 12" id="KW-0378">Hydrolase</keyword>
<dbReference type="InterPro" id="IPR004463">
    <property type="entry name" value="UDP-acyl_GlcNac_deAcase"/>
</dbReference>
<evidence type="ECO:0000256" key="12">
    <source>
        <dbReference type="HAMAP-Rule" id="MF_00388"/>
    </source>
</evidence>
<comment type="similarity">
    <text evidence="12">Belongs to the LpxC family.</text>
</comment>
<comment type="function">
    <text evidence="2 12">Catalyzes the hydrolysis of UDP-3-O-myristoyl-N-acetylglucosamine to form UDP-3-O-myristoylglucosamine and acetate, the committed step in lipid A biosynthesis.</text>
</comment>
<keyword evidence="7 12" id="KW-0479">Metal-binding</keyword>
<evidence type="ECO:0000256" key="9">
    <source>
        <dbReference type="ARBA" id="ARBA00022833"/>
    </source>
</evidence>
<protein>
    <recommendedName>
        <fullName evidence="4 12">UDP-3-O-acyl-N-acetylglucosamine deacetylase</fullName>
        <shortName evidence="12">UDP-3-O-acyl-GlcNAc deacetylase</shortName>
        <ecNumber evidence="4 12">3.5.1.108</ecNumber>
    </recommendedName>
    <alternativeName>
        <fullName evidence="12">UDP-3-O-[R-3-hydroxymyristoyl]-N-acetylglucosamine deacetylase</fullName>
    </alternativeName>
</protein>
<evidence type="ECO:0000313" key="13">
    <source>
        <dbReference type="EMBL" id="OLY43630.1"/>
    </source>
</evidence>
<dbReference type="RefSeq" id="WP_075868690.1">
    <property type="nucleotide sequence ID" value="NZ_CALYQA010000004.1"/>
</dbReference>
<evidence type="ECO:0000256" key="2">
    <source>
        <dbReference type="ARBA" id="ARBA00002923"/>
    </source>
</evidence>
<dbReference type="GO" id="GO:0009245">
    <property type="term" value="P:lipid A biosynthetic process"/>
    <property type="evidence" value="ECO:0007669"/>
    <property type="project" value="UniProtKB-UniRule"/>
</dbReference>
<evidence type="ECO:0000256" key="4">
    <source>
        <dbReference type="ARBA" id="ARBA00012745"/>
    </source>
</evidence>
<evidence type="ECO:0000256" key="7">
    <source>
        <dbReference type="ARBA" id="ARBA00022723"/>
    </source>
</evidence>
<dbReference type="UniPathway" id="UPA00359">
    <property type="reaction ID" value="UER00478"/>
</dbReference>
<dbReference type="Gene3D" id="3.30.230.20">
    <property type="entry name" value="lpxc deacetylase, domain 1"/>
    <property type="match status" value="1"/>
</dbReference>
<evidence type="ECO:0000256" key="10">
    <source>
        <dbReference type="ARBA" id="ARBA00023098"/>
    </source>
</evidence>
<comment type="cofactor">
    <cofactor evidence="1 12">
        <name>Zn(2+)</name>
        <dbReference type="ChEBI" id="CHEBI:29105"/>
    </cofactor>
</comment>
<dbReference type="PANTHER" id="PTHR33694:SF1">
    <property type="entry name" value="UDP-3-O-ACYL-N-ACETYLGLUCOSAMINE DEACETYLASE 1, MITOCHONDRIAL-RELATED"/>
    <property type="match status" value="1"/>
</dbReference>
<dbReference type="PANTHER" id="PTHR33694">
    <property type="entry name" value="UDP-3-O-ACYL-N-ACETYLGLUCOSAMINE DEACETYLASE 1, MITOCHONDRIAL-RELATED"/>
    <property type="match status" value="1"/>
</dbReference>
<dbReference type="Pfam" id="PF03331">
    <property type="entry name" value="LpxC"/>
    <property type="match status" value="1"/>
</dbReference>
<dbReference type="Proteomes" id="UP000187344">
    <property type="component" value="Unassembled WGS sequence"/>
</dbReference>
<keyword evidence="14" id="KW-1185">Reference proteome</keyword>
<evidence type="ECO:0000256" key="3">
    <source>
        <dbReference type="ARBA" id="ARBA00005002"/>
    </source>
</evidence>
<keyword evidence="10 12" id="KW-0443">Lipid metabolism</keyword>
<reference evidence="13 14" key="1">
    <citation type="submission" date="2016-12" db="EMBL/GenBank/DDBJ databases">
        <title>Comparative genomics of Bartonella apis.</title>
        <authorList>
            <person name="Engel P."/>
        </authorList>
    </citation>
    <scope>NUCLEOTIDE SEQUENCE [LARGE SCALE GENOMIC DNA]</scope>
    <source>
        <strain evidence="13 14">PEB0149</strain>
    </source>
</reference>
<dbReference type="HAMAP" id="MF_00388">
    <property type="entry name" value="LpxC"/>
    <property type="match status" value="1"/>
</dbReference>
<gene>
    <name evidence="12" type="primary">lpxC</name>
    <name evidence="13" type="ORF">PEB0149_010620</name>
</gene>
<evidence type="ECO:0000313" key="14">
    <source>
        <dbReference type="Proteomes" id="UP000187344"/>
    </source>
</evidence>
<dbReference type="InterPro" id="IPR015870">
    <property type="entry name" value="UDP-acyl_N-AcGlcN_deAcase_N"/>
</dbReference>
<feature type="binding site" evidence="12">
    <location>
        <position position="90"/>
    </location>
    <ligand>
        <name>Zn(2+)</name>
        <dbReference type="ChEBI" id="CHEBI:29105"/>
    </ligand>
</feature>